<keyword evidence="8" id="KW-1133">Transmembrane helix</keyword>
<keyword evidence="5 8" id="KW-0645">Protease</keyword>
<dbReference type="InterPro" id="IPR000223">
    <property type="entry name" value="Pept_S26A_signal_pept_1"/>
</dbReference>
<dbReference type="EMBL" id="JOPB01000002">
    <property type="protein sequence ID" value="OUI79094.1"/>
    <property type="molecule type" value="Genomic_DNA"/>
</dbReference>
<dbReference type="GO" id="GO:0006465">
    <property type="term" value="P:signal peptide processing"/>
    <property type="evidence" value="ECO:0007669"/>
    <property type="project" value="InterPro"/>
</dbReference>
<feature type="active site" evidence="7">
    <location>
        <position position="107"/>
    </location>
</feature>
<evidence type="ECO:0000256" key="3">
    <source>
        <dbReference type="ARBA" id="ARBA00013208"/>
    </source>
</evidence>
<dbReference type="EC" id="3.4.21.89" evidence="3 8"/>
<dbReference type="GO" id="GO:0004252">
    <property type="term" value="F:serine-type endopeptidase activity"/>
    <property type="evidence" value="ECO:0007669"/>
    <property type="project" value="InterPro"/>
</dbReference>
<comment type="subcellular location">
    <subcellularLocation>
        <location evidence="9">Membrane</location>
        <topology evidence="9">Single-pass type II membrane protein</topology>
    </subcellularLocation>
</comment>
<evidence type="ECO:0000259" key="10">
    <source>
        <dbReference type="Pfam" id="PF10502"/>
    </source>
</evidence>
<dbReference type="SUPFAM" id="SSF51306">
    <property type="entry name" value="LexA/Signal peptidase"/>
    <property type="match status" value="1"/>
</dbReference>
<dbReference type="PANTHER" id="PTHR43390:SF1">
    <property type="entry name" value="CHLOROPLAST PROCESSING PEPTIDASE"/>
    <property type="match status" value="1"/>
</dbReference>
<dbReference type="Gene3D" id="2.10.109.10">
    <property type="entry name" value="Umud Fragment, subunit A"/>
    <property type="match status" value="1"/>
</dbReference>
<feature type="transmembrane region" description="Helical" evidence="8">
    <location>
        <begin position="21"/>
        <end position="40"/>
    </location>
</feature>
<evidence type="ECO:0000256" key="6">
    <source>
        <dbReference type="ARBA" id="ARBA00022801"/>
    </source>
</evidence>
<dbReference type="PROSITE" id="PS00501">
    <property type="entry name" value="SPASE_I_1"/>
    <property type="match status" value="1"/>
</dbReference>
<evidence type="ECO:0000313" key="12">
    <source>
        <dbReference type="Proteomes" id="UP000194946"/>
    </source>
</evidence>
<evidence type="ECO:0000256" key="1">
    <source>
        <dbReference type="ARBA" id="ARBA00000677"/>
    </source>
</evidence>
<dbReference type="CDD" id="cd06530">
    <property type="entry name" value="S26_SPase_I"/>
    <property type="match status" value="1"/>
</dbReference>
<dbReference type="NCBIfam" id="TIGR02227">
    <property type="entry name" value="sigpep_I_bact"/>
    <property type="match status" value="1"/>
</dbReference>
<protein>
    <recommendedName>
        <fullName evidence="4 8">Signal peptidase I</fullName>
        <ecNumber evidence="3 8">3.4.21.89</ecNumber>
    </recommendedName>
</protein>
<feature type="domain" description="Peptidase S26" evidence="10">
    <location>
        <begin position="16"/>
        <end position="246"/>
    </location>
</feature>
<evidence type="ECO:0000256" key="7">
    <source>
        <dbReference type="PIRSR" id="PIRSR600223-1"/>
    </source>
</evidence>
<keyword evidence="8" id="KW-0812">Transmembrane</keyword>
<keyword evidence="6 8" id="KW-0378">Hydrolase</keyword>
<dbReference type="Pfam" id="PF10502">
    <property type="entry name" value="Peptidase_S26"/>
    <property type="match status" value="1"/>
</dbReference>
<accession>A0A251ZWP8</accession>
<dbReference type="RefSeq" id="WP_008854059.1">
    <property type="nucleotide sequence ID" value="NZ_JOPB01000002.1"/>
</dbReference>
<proteinExistence type="inferred from homology"/>
<dbReference type="InterPro" id="IPR019533">
    <property type="entry name" value="Peptidase_S26"/>
</dbReference>
<reference evidence="12" key="1">
    <citation type="submission" date="2014-06" db="EMBL/GenBank/DDBJ databases">
        <authorList>
            <person name="Winans N.J."/>
            <person name="Newell P.D."/>
            <person name="Douglas A.E."/>
        </authorList>
    </citation>
    <scope>NUCLEOTIDE SEQUENCE [LARGE SCALE GENOMIC DNA]</scope>
    <source>
        <strain evidence="12">DmL_052</strain>
    </source>
</reference>
<dbReference type="InterPro" id="IPR019756">
    <property type="entry name" value="Pept_S26A_signal_pept_1_Ser-AS"/>
</dbReference>
<dbReference type="InterPro" id="IPR036286">
    <property type="entry name" value="LexA/Signal_pep-like_sf"/>
</dbReference>
<keyword evidence="12" id="KW-1185">Reference proteome</keyword>
<evidence type="ECO:0000256" key="8">
    <source>
        <dbReference type="RuleBase" id="RU003993"/>
    </source>
</evidence>
<evidence type="ECO:0000256" key="5">
    <source>
        <dbReference type="ARBA" id="ARBA00022670"/>
    </source>
</evidence>
<feature type="active site" evidence="7">
    <location>
        <position position="46"/>
    </location>
</feature>
<comment type="catalytic activity">
    <reaction evidence="1 8">
        <text>Cleavage of hydrophobic, N-terminal signal or leader sequences from secreted and periplasmic proteins.</text>
        <dbReference type="EC" id="3.4.21.89"/>
    </reaction>
</comment>
<dbReference type="GO" id="GO:0016020">
    <property type="term" value="C:membrane"/>
    <property type="evidence" value="ECO:0007669"/>
    <property type="project" value="UniProtKB-SubCell"/>
</dbReference>
<dbReference type="AlphaFoldDB" id="A0A251ZWP8"/>
<dbReference type="InterPro" id="IPR019757">
    <property type="entry name" value="Pept_S26A_signal_pept_1_Lys-AS"/>
</dbReference>
<dbReference type="Proteomes" id="UP000194946">
    <property type="component" value="Unassembled WGS sequence"/>
</dbReference>
<dbReference type="PROSITE" id="PS00760">
    <property type="entry name" value="SPASE_I_2"/>
    <property type="match status" value="1"/>
</dbReference>
<dbReference type="PANTHER" id="PTHR43390">
    <property type="entry name" value="SIGNAL PEPTIDASE I"/>
    <property type="match status" value="1"/>
</dbReference>
<evidence type="ECO:0000256" key="9">
    <source>
        <dbReference type="RuleBase" id="RU362042"/>
    </source>
</evidence>
<comment type="caution">
    <text evidence="11">The sequence shown here is derived from an EMBL/GenBank/DDBJ whole genome shotgun (WGS) entry which is preliminary data.</text>
</comment>
<evidence type="ECO:0000256" key="2">
    <source>
        <dbReference type="ARBA" id="ARBA00009370"/>
    </source>
</evidence>
<comment type="similarity">
    <text evidence="2 9">Belongs to the peptidase S26 family.</text>
</comment>
<organism evidence="11 12">
    <name type="scientific">Commensalibacter intestini</name>
    <dbReference type="NCBI Taxonomy" id="479936"/>
    <lineage>
        <taxon>Bacteria</taxon>
        <taxon>Pseudomonadati</taxon>
        <taxon>Pseudomonadota</taxon>
        <taxon>Alphaproteobacteria</taxon>
        <taxon>Acetobacterales</taxon>
        <taxon>Acetobacteraceae</taxon>
    </lineage>
</organism>
<keyword evidence="8" id="KW-0472">Membrane</keyword>
<evidence type="ECO:0000256" key="4">
    <source>
        <dbReference type="ARBA" id="ARBA00019232"/>
    </source>
</evidence>
<gene>
    <name evidence="11" type="ORF">HK18_04075</name>
</gene>
<dbReference type="GO" id="GO:0009003">
    <property type="term" value="F:signal peptidase activity"/>
    <property type="evidence" value="ECO:0007669"/>
    <property type="project" value="UniProtKB-EC"/>
</dbReference>
<name>A0A251ZWP8_9PROT</name>
<evidence type="ECO:0000313" key="11">
    <source>
        <dbReference type="EMBL" id="OUI79094.1"/>
    </source>
</evidence>
<sequence length="274" mass="31796">MDKTPEEIKKKSGGIMEMVSTVFWAALIIVVVRCFLFAPFNIPSGSMIPTLLIGDYIFVSKYSYGFSKYSFFFSQPDFKGRIWYTAPQRGDVVVFRSTKPPFDYYVKRLIGLPGDTIQVKDGVLYIDDQPVKRRLDGPYTYQEAPGADPITEYLYTEYLPRKDGSIVEHKILQEKTGDYDPNVTFMSGGINPNYTIPYHVPADYFFAMGDNRDHSADSRFNNADSPDYLGFVPIENLIGKVQFIFYSYDSKYPVWQIWHWPQEIRWNRLFKTVK</sequence>
<dbReference type="PRINTS" id="PR00727">
    <property type="entry name" value="LEADERPTASE"/>
</dbReference>